<keyword evidence="2" id="KW-1185">Reference proteome</keyword>
<dbReference type="EMBL" id="CP046911">
    <property type="protein sequence ID" value="QGZ59246.1"/>
    <property type="molecule type" value="Genomic_DNA"/>
</dbReference>
<protein>
    <recommendedName>
        <fullName evidence="3">Acyl-protein synthetase LuxE domain-containing protein</fullName>
    </recommendedName>
</protein>
<evidence type="ECO:0000313" key="1">
    <source>
        <dbReference type="EMBL" id="QGZ59246.1"/>
    </source>
</evidence>
<gene>
    <name evidence="1" type="ORF">FAZ97_26615</name>
</gene>
<dbReference type="InterPro" id="IPR042099">
    <property type="entry name" value="ANL_N_sf"/>
</dbReference>
<proteinExistence type="predicted"/>
<name>A0A7Z2GCF5_9BURK</name>
<evidence type="ECO:0008006" key="3">
    <source>
        <dbReference type="Google" id="ProtNLM"/>
    </source>
</evidence>
<dbReference type="Proteomes" id="UP000434209">
    <property type="component" value="Chromosome 3"/>
</dbReference>
<organism evidence="1 2">
    <name type="scientific">Paraburkholderia acidiphila</name>
    <dbReference type="NCBI Taxonomy" id="2571747"/>
    <lineage>
        <taxon>Bacteria</taxon>
        <taxon>Pseudomonadati</taxon>
        <taxon>Pseudomonadota</taxon>
        <taxon>Betaproteobacteria</taxon>
        <taxon>Burkholderiales</taxon>
        <taxon>Burkholderiaceae</taxon>
        <taxon>Paraburkholderia</taxon>
    </lineage>
</organism>
<dbReference type="OrthoDB" id="3597198at2"/>
<dbReference type="AlphaFoldDB" id="A0A7Z2GCF5"/>
<dbReference type="KEGG" id="pacp:FAZ97_26615"/>
<accession>A0A7Z2GCF5</accession>
<sequence length="479" mass="53326">MPIEDKSFEEKVWLLLNEPAALAGHSHRRWNHLPRAETDALQLAALKQRFAELRDCIPTLKKLADGEGVNHVEVFDDIVPLLFEHTVYKSYPPSLLEKKNFTQINRWLGKLVTPAMAEAIAAADVSRCTGLDDWFATMDEAVPQLRICHTSGTSGTLSLLPNSTREWEKTASLRRMIVWNTDDADTPSPDLHTIYPYYRNGYLSHVRANEFLIKALLPDESHFHCAFPGTLSTDVLHLGARLRAAQAKGTLERVEVSPELLAKKKAFDQFQADMPGYLARFFGQMSAELRGQRVFIGATWNLLHNMAKAGLERGLEGVFHPQSYITTTGGAKGAVQPDGWREDVLRFTGAQTLNETYAMSEVVGGSHARCEHGHYHFAPTVIPYLLAPETSRPLARTGRVTGRAAFFDLGADNRWGGFITGDELTIEWDKPCACGRPSRYVAAPLQRYSEKNGGDDKITCAATESAHRDAMAFLNNFEG</sequence>
<dbReference type="Gene3D" id="3.40.50.12780">
    <property type="entry name" value="N-terminal domain of ligase-like"/>
    <property type="match status" value="1"/>
</dbReference>
<reference evidence="1 2" key="1">
    <citation type="submission" date="2019-12" db="EMBL/GenBank/DDBJ databases">
        <title>Paraburkholderia acidiphila 7Q-K02 sp. nov and Paraburkholderia acidisoli DHF22 sp. nov., two strains isolated from forest soil.</title>
        <authorList>
            <person name="Gao Z."/>
            <person name="Qiu L."/>
        </authorList>
    </citation>
    <scope>NUCLEOTIDE SEQUENCE [LARGE SCALE GENOMIC DNA]</scope>
    <source>
        <strain evidence="1 2">7Q-K02</strain>
    </source>
</reference>
<evidence type="ECO:0000313" key="2">
    <source>
        <dbReference type="Proteomes" id="UP000434209"/>
    </source>
</evidence>